<comment type="caution">
    <text evidence="13">The sequence shown here is derived from an EMBL/GenBank/DDBJ whole genome shotgun (WGS) entry which is preliminary data.</text>
</comment>
<feature type="domain" description="Copper resistance protein D" evidence="12">
    <location>
        <begin position="321"/>
        <end position="412"/>
    </location>
</feature>
<dbReference type="Gene3D" id="2.60.40.1220">
    <property type="match status" value="1"/>
</dbReference>
<keyword evidence="8 9" id="KW-0472">Membrane</keyword>
<evidence type="ECO:0000256" key="9">
    <source>
        <dbReference type="SAM" id="Phobius"/>
    </source>
</evidence>
<evidence type="ECO:0000313" key="14">
    <source>
        <dbReference type="Proteomes" id="UP001597046"/>
    </source>
</evidence>
<dbReference type="InterPro" id="IPR032694">
    <property type="entry name" value="CopC/D"/>
</dbReference>
<comment type="subcellular location">
    <subcellularLocation>
        <location evidence="1">Cell membrane</location>
        <topology evidence="1">Multi-pass membrane protein</topology>
    </subcellularLocation>
</comment>
<dbReference type="EMBL" id="JBHTKH010000003">
    <property type="protein sequence ID" value="MFD1054106.1"/>
    <property type="molecule type" value="Genomic_DNA"/>
</dbReference>
<feature type="transmembrane region" description="Helical" evidence="9">
    <location>
        <begin position="190"/>
        <end position="211"/>
    </location>
</feature>
<organism evidence="13 14">
    <name type="scientific">Terrabacter terrigena</name>
    <dbReference type="NCBI Taxonomy" id="574718"/>
    <lineage>
        <taxon>Bacteria</taxon>
        <taxon>Bacillati</taxon>
        <taxon>Actinomycetota</taxon>
        <taxon>Actinomycetes</taxon>
        <taxon>Micrococcales</taxon>
        <taxon>Intrasporangiaceae</taxon>
        <taxon>Terrabacter</taxon>
    </lineage>
</organism>
<proteinExistence type="predicted"/>
<dbReference type="RefSeq" id="WP_386051998.1">
    <property type="nucleotide sequence ID" value="NZ_JBHTKH010000003.1"/>
</dbReference>
<keyword evidence="14" id="KW-1185">Reference proteome</keyword>
<feature type="chain" id="PRO_5045221766" evidence="10">
    <location>
        <begin position="26"/>
        <end position="544"/>
    </location>
</feature>
<feature type="transmembrane region" description="Helical" evidence="9">
    <location>
        <begin position="326"/>
        <end position="346"/>
    </location>
</feature>
<accession>A0ABW3MUC1</accession>
<evidence type="ECO:0000256" key="7">
    <source>
        <dbReference type="ARBA" id="ARBA00023008"/>
    </source>
</evidence>
<evidence type="ECO:0000256" key="5">
    <source>
        <dbReference type="ARBA" id="ARBA00022729"/>
    </source>
</evidence>
<keyword evidence="5 10" id="KW-0732">Signal</keyword>
<keyword evidence="6 9" id="KW-1133">Transmembrane helix</keyword>
<feature type="transmembrane region" description="Helical" evidence="9">
    <location>
        <begin position="231"/>
        <end position="251"/>
    </location>
</feature>
<feature type="domain" description="CopC" evidence="11">
    <location>
        <begin position="31"/>
        <end position="123"/>
    </location>
</feature>
<dbReference type="SUPFAM" id="SSF81296">
    <property type="entry name" value="E set domains"/>
    <property type="match status" value="1"/>
</dbReference>
<dbReference type="InterPro" id="IPR008457">
    <property type="entry name" value="Cu-R_CopD_dom"/>
</dbReference>
<feature type="signal peptide" evidence="10">
    <location>
        <begin position="1"/>
        <end position="25"/>
    </location>
</feature>
<keyword evidence="2" id="KW-1003">Cell membrane</keyword>
<feature type="transmembrane region" description="Helical" evidence="9">
    <location>
        <begin position="155"/>
        <end position="178"/>
    </location>
</feature>
<evidence type="ECO:0000313" key="13">
    <source>
        <dbReference type="EMBL" id="MFD1054106.1"/>
    </source>
</evidence>
<evidence type="ECO:0000256" key="3">
    <source>
        <dbReference type="ARBA" id="ARBA00022692"/>
    </source>
</evidence>
<gene>
    <name evidence="13" type="ORF">ACFQ2V_07300</name>
</gene>
<feature type="transmembrane region" description="Helical" evidence="9">
    <location>
        <begin position="358"/>
        <end position="380"/>
    </location>
</feature>
<keyword evidence="4" id="KW-0479">Metal-binding</keyword>
<name>A0ABW3MUC1_9MICO</name>
<evidence type="ECO:0000259" key="12">
    <source>
        <dbReference type="Pfam" id="PF05425"/>
    </source>
</evidence>
<keyword evidence="7" id="KW-0186">Copper</keyword>
<dbReference type="PANTHER" id="PTHR34820:SF4">
    <property type="entry name" value="INNER MEMBRANE PROTEIN YEBZ"/>
    <property type="match status" value="1"/>
</dbReference>
<protein>
    <submittedName>
        <fullName evidence="13">Copper resistance CopC/CopD family protein</fullName>
    </submittedName>
</protein>
<evidence type="ECO:0000256" key="2">
    <source>
        <dbReference type="ARBA" id="ARBA00022475"/>
    </source>
</evidence>
<feature type="transmembrane region" description="Helical" evidence="9">
    <location>
        <begin position="263"/>
        <end position="280"/>
    </location>
</feature>
<sequence length="544" mass="55587">MQTSRRLVRLVLATLALAFSGIVLATPAWAHAELVSSTPANGTRLEAPPPSIQLTFTESVDLVDGGLRLLDGAGRTVSTSQPVATGHTVTWPMPSSLGKGAYVVTWRVVSSDGHPVDGAFTFGIGTAPSALPDAAGAASSGRSSTAPAYVVVARLGGYLSLAAFAGVAAFLLWCAAGARNDPALQRLARSGMVGGGGFALASLLVQGPYAAGRPLVDAVDPQLVRDTLDTSFGLATLWRLALYGVLAALAWRLPAITGGPRRRLVPLAVAGVAVTIAASGHGASSGSPLDLAVVAVHAMTAAVWVGGLAVLVIVGRSVERRALLDFSRLAMISVLAVVATGLLNTLQHVNAVEQLFLTRYGLLLLGKLALVATALTAAAVSRSRVGRSESPLRSVRAEALLTVCVLGVTSLLGTTTPPPTVASAVTTRPADPAATVDANRQVRISLGDGRAAVLAVLPATTRGSTLRVLVTTSTGAPAAVARVALTLGNPTRGVGAIPVPLVERNEFWEARYSFPLSGTWRATLMVEGQDLRAVVAAGDVEIAP</sequence>
<evidence type="ECO:0000256" key="4">
    <source>
        <dbReference type="ARBA" id="ARBA00022723"/>
    </source>
</evidence>
<dbReference type="Pfam" id="PF05425">
    <property type="entry name" value="CopD"/>
    <property type="match status" value="1"/>
</dbReference>
<dbReference type="Pfam" id="PF04234">
    <property type="entry name" value="CopC"/>
    <property type="match status" value="1"/>
</dbReference>
<evidence type="ECO:0000259" key="11">
    <source>
        <dbReference type="Pfam" id="PF04234"/>
    </source>
</evidence>
<dbReference type="InterPro" id="IPR014756">
    <property type="entry name" value="Ig_E-set"/>
</dbReference>
<evidence type="ECO:0000256" key="10">
    <source>
        <dbReference type="SAM" id="SignalP"/>
    </source>
</evidence>
<dbReference type="InterPro" id="IPR007348">
    <property type="entry name" value="CopC_dom"/>
</dbReference>
<evidence type="ECO:0000256" key="8">
    <source>
        <dbReference type="ARBA" id="ARBA00023136"/>
    </source>
</evidence>
<reference evidence="14" key="1">
    <citation type="journal article" date="2019" name="Int. J. Syst. Evol. Microbiol.">
        <title>The Global Catalogue of Microorganisms (GCM) 10K type strain sequencing project: providing services to taxonomists for standard genome sequencing and annotation.</title>
        <authorList>
            <consortium name="The Broad Institute Genomics Platform"/>
            <consortium name="The Broad Institute Genome Sequencing Center for Infectious Disease"/>
            <person name="Wu L."/>
            <person name="Ma J."/>
        </authorList>
    </citation>
    <scope>NUCLEOTIDE SEQUENCE [LARGE SCALE GENOMIC DNA]</scope>
    <source>
        <strain evidence="14">CCUG 57508</strain>
    </source>
</reference>
<evidence type="ECO:0000256" key="1">
    <source>
        <dbReference type="ARBA" id="ARBA00004651"/>
    </source>
</evidence>
<evidence type="ECO:0000256" key="6">
    <source>
        <dbReference type="ARBA" id="ARBA00022989"/>
    </source>
</evidence>
<keyword evidence="3 9" id="KW-0812">Transmembrane</keyword>
<dbReference type="Proteomes" id="UP001597046">
    <property type="component" value="Unassembled WGS sequence"/>
</dbReference>
<dbReference type="PANTHER" id="PTHR34820">
    <property type="entry name" value="INNER MEMBRANE PROTEIN YEBZ"/>
    <property type="match status" value="1"/>
</dbReference>
<dbReference type="InterPro" id="IPR014755">
    <property type="entry name" value="Cu-Rt/internalin_Ig-like"/>
</dbReference>
<feature type="transmembrane region" description="Helical" evidence="9">
    <location>
        <begin position="292"/>
        <end position="314"/>
    </location>
</feature>